<sequence>MSREEENKIDGDVPPDREENDEIGGDVPHDMVNWSNLPPDMVEHIIERLGWLDQIRFCKAWSVSVPHVPTIDNFPWALVRRNSNEYSLIYPPLKEYFARGERARAIFHDARAYASSHGWVLVFGRRSVKMNFFLYSPFTTEGVNWVPSILNVKGGLC</sequence>
<dbReference type="Proteomes" id="UP000187203">
    <property type="component" value="Unassembled WGS sequence"/>
</dbReference>
<organism evidence="2 3">
    <name type="scientific">Corchorus olitorius</name>
    <dbReference type="NCBI Taxonomy" id="93759"/>
    <lineage>
        <taxon>Eukaryota</taxon>
        <taxon>Viridiplantae</taxon>
        <taxon>Streptophyta</taxon>
        <taxon>Embryophyta</taxon>
        <taxon>Tracheophyta</taxon>
        <taxon>Spermatophyta</taxon>
        <taxon>Magnoliopsida</taxon>
        <taxon>eudicotyledons</taxon>
        <taxon>Gunneridae</taxon>
        <taxon>Pentapetalae</taxon>
        <taxon>rosids</taxon>
        <taxon>malvids</taxon>
        <taxon>Malvales</taxon>
        <taxon>Malvaceae</taxon>
        <taxon>Grewioideae</taxon>
        <taxon>Apeibeae</taxon>
        <taxon>Corchorus</taxon>
    </lineage>
</organism>
<keyword evidence="3" id="KW-1185">Reference proteome</keyword>
<name>A0A1R3JPP3_9ROSI</name>
<protein>
    <submittedName>
        <fullName evidence="2">F-box protein</fullName>
    </submittedName>
</protein>
<evidence type="ECO:0000313" key="2">
    <source>
        <dbReference type="EMBL" id="OMO96813.1"/>
    </source>
</evidence>
<dbReference type="EMBL" id="AWUE01015553">
    <property type="protein sequence ID" value="OMO96813.1"/>
    <property type="molecule type" value="Genomic_DNA"/>
</dbReference>
<dbReference type="OrthoDB" id="642536at2759"/>
<feature type="compositionally biased region" description="Basic and acidic residues" evidence="1">
    <location>
        <begin position="1"/>
        <end position="17"/>
    </location>
</feature>
<comment type="caution">
    <text evidence="2">The sequence shown here is derived from an EMBL/GenBank/DDBJ whole genome shotgun (WGS) entry which is preliminary data.</text>
</comment>
<reference evidence="3" key="1">
    <citation type="submission" date="2013-09" db="EMBL/GenBank/DDBJ databases">
        <title>Corchorus olitorius genome sequencing.</title>
        <authorList>
            <person name="Alam M."/>
            <person name="Haque M.S."/>
            <person name="Islam M.S."/>
            <person name="Emdad E.M."/>
            <person name="Islam M.M."/>
            <person name="Ahmed B."/>
            <person name="Halim A."/>
            <person name="Hossen Q.M.M."/>
            <person name="Hossain M.Z."/>
            <person name="Ahmed R."/>
            <person name="Khan M.M."/>
            <person name="Islam R."/>
            <person name="Rashid M.M."/>
            <person name="Khan S.A."/>
            <person name="Rahman M.S."/>
            <person name="Alam M."/>
            <person name="Yahiya A.S."/>
            <person name="Khan M.S."/>
            <person name="Azam M.S."/>
            <person name="Haque T."/>
            <person name="Lashkar M.Z.H."/>
            <person name="Akhand A.I."/>
            <person name="Morshed G."/>
            <person name="Roy S."/>
            <person name="Uddin K.S."/>
            <person name="Rabeya T."/>
            <person name="Hossain A.S."/>
            <person name="Chowdhury A."/>
            <person name="Snigdha A.R."/>
            <person name="Mortoza M.S."/>
            <person name="Matin S.A."/>
            <person name="Hoque S.M.E."/>
            <person name="Islam M.K."/>
            <person name="Roy D.K."/>
            <person name="Haider R."/>
            <person name="Moosa M.M."/>
            <person name="Elias S.M."/>
            <person name="Hasan A.M."/>
            <person name="Jahan S."/>
            <person name="Shafiuddin M."/>
            <person name="Mahmood N."/>
            <person name="Shommy N.S."/>
        </authorList>
    </citation>
    <scope>NUCLEOTIDE SEQUENCE [LARGE SCALE GENOMIC DNA]</scope>
    <source>
        <strain evidence="3">cv. O-4</strain>
    </source>
</reference>
<accession>A0A1R3JPP3</accession>
<proteinExistence type="predicted"/>
<dbReference type="AlphaFoldDB" id="A0A1R3JPP3"/>
<feature type="region of interest" description="Disordered" evidence="1">
    <location>
        <begin position="1"/>
        <end position="29"/>
    </location>
</feature>
<evidence type="ECO:0000256" key="1">
    <source>
        <dbReference type="SAM" id="MobiDB-lite"/>
    </source>
</evidence>
<gene>
    <name evidence="2" type="ORF">COLO4_15072</name>
</gene>
<evidence type="ECO:0000313" key="3">
    <source>
        <dbReference type="Proteomes" id="UP000187203"/>
    </source>
</evidence>